<dbReference type="RefSeq" id="WP_196291283.1">
    <property type="nucleotide sequence ID" value="NZ_JADQDM010000001.1"/>
</dbReference>
<dbReference type="Proteomes" id="UP000618931">
    <property type="component" value="Unassembled WGS sequence"/>
</dbReference>
<evidence type="ECO:0000313" key="1">
    <source>
        <dbReference type="EMBL" id="MBF9219817.1"/>
    </source>
</evidence>
<evidence type="ECO:0008006" key="3">
    <source>
        <dbReference type="Google" id="ProtNLM"/>
    </source>
</evidence>
<reference evidence="1 2" key="1">
    <citation type="submission" date="2020-11" db="EMBL/GenBank/DDBJ databases">
        <authorList>
            <person name="Kim M.K."/>
        </authorList>
    </citation>
    <scope>NUCLEOTIDE SEQUENCE [LARGE SCALE GENOMIC DNA]</scope>
    <source>
        <strain evidence="1 2">BT662</strain>
    </source>
</reference>
<dbReference type="EMBL" id="JADQDM010000001">
    <property type="protein sequence ID" value="MBF9219817.1"/>
    <property type="molecule type" value="Genomic_DNA"/>
</dbReference>
<gene>
    <name evidence="1" type="ORF">I2H31_01765</name>
</gene>
<protein>
    <recommendedName>
        <fullName evidence="3">SMI1/KNR4 family protein</fullName>
    </recommendedName>
</protein>
<organism evidence="1 2">
    <name type="scientific">Hymenobacter ruricola</name>
    <dbReference type="NCBI Taxonomy" id="2791023"/>
    <lineage>
        <taxon>Bacteria</taxon>
        <taxon>Pseudomonadati</taxon>
        <taxon>Bacteroidota</taxon>
        <taxon>Cytophagia</taxon>
        <taxon>Cytophagales</taxon>
        <taxon>Hymenobacteraceae</taxon>
        <taxon>Hymenobacter</taxon>
    </lineage>
</organism>
<name>A0ABS0HYT2_9BACT</name>
<comment type="caution">
    <text evidence="1">The sequence shown here is derived from an EMBL/GenBank/DDBJ whole genome shotgun (WGS) entry which is preliminary data.</text>
</comment>
<accession>A0ABS0HYT2</accession>
<proteinExistence type="predicted"/>
<evidence type="ECO:0000313" key="2">
    <source>
        <dbReference type="Proteomes" id="UP000618931"/>
    </source>
</evidence>
<sequence>MSPTVLAQMQQLGGRIDQVEGQSLADDLQAITFDTVLYRRPTDTPWATAAEAEPIAGLNEVVEAHRALLTTDLVAFYQRVADHFYRLTEAPQGQVFYRPSLFTPFRPGTADYAEWNDYFTDSDEVDLSPVFEVVSDPAPDFIYLAHSYGFPDTYFLCLSDPNPANPTVFSTDHEEFFASITNEGPLENFWQRFMSKEELLTRLRERLAQ</sequence>
<keyword evidence="2" id="KW-1185">Reference proteome</keyword>